<organism evidence="9 10">
    <name type="scientific">Mycoemilia scoparia</name>
    <dbReference type="NCBI Taxonomy" id="417184"/>
    <lineage>
        <taxon>Eukaryota</taxon>
        <taxon>Fungi</taxon>
        <taxon>Fungi incertae sedis</taxon>
        <taxon>Zoopagomycota</taxon>
        <taxon>Kickxellomycotina</taxon>
        <taxon>Kickxellomycetes</taxon>
        <taxon>Kickxellales</taxon>
        <taxon>Kickxellaceae</taxon>
        <taxon>Mycoemilia</taxon>
    </lineage>
</organism>
<comment type="subcellular location">
    <subcellularLocation>
        <location evidence="1">Golgi apparatus</location>
        <location evidence="1">trans-Golgi network</location>
    </subcellularLocation>
</comment>
<evidence type="ECO:0000256" key="3">
    <source>
        <dbReference type="ARBA" id="ARBA00022448"/>
    </source>
</evidence>
<dbReference type="EMBL" id="JANBPU010000242">
    <property type="protein sequence ID" value="KAJ1913735.1"/>
    <property type="molecule type" value="Genomic_DNA"/>
</dbReference>
<evidence type="ECO:0000256" key="1">
    <source>
        <dbReference type="ARBA" id="ARBA00004601"/>
    </source>
</evidence>
<keyword evidence="3" id="KW-0813">Transport</keyword>
<keyword evidence="10" id="KW-1185">Reference proteome</keyword>
<evidence type="ECO:0000259" key="7">
    <source>
        <dbReference type="Pfam" id="PF04129"/>
    </source>
</evidence>
<dbReference type="GO" id="GO:0005829">
    <property type="term" value="C:cytosol"/>
    <property type="evidence" value="ECO:0007669"/>
    <property type="project" value="GOC"/>
</dbReference>
<dbReference type="PANTHER" id="PTHR14190">
    <property type="entry name" value="SUPPRESSOR OF ACTIN MUTATIONS 2/VACUOLAR PROTEIN SORTING 52"/>
    <property type="match status" value="1"/>
</dbReference>
<dbReference type="InterPro" id="IPR048361">
    <property type="entry name" value="Vps52_C"/>
</dbReference>
<evidence type="ECO:0000256" key="4">
    <source>
        <dbReference type="ARBA" id="ARBA00022927"/>
    </source>
</evidence>
<dbReference type="Pfam" id="PF04129">
    <property type="entry name" value="Vps52_CC"/>
    <property type="match status" value="1"/>
</dbReference>
<sequence>MEEQGNIDTENYFEAGGASGSLFGGVGVGNDIDDDLSFNDTDDLDRLSISQIDSSIMQILEKGVDIRKYSKEVGRELKEESKKQLRAYEEQEEALTKLHEDIKDCDNVLAQMEDELSKFKINLGGIHNDIQELQSTLLNMSISLNNHIITEKQLSKIIDGFVISPTTVKVICEGEVDSQFLDCIIDLNKKILYTVAHQHQKDKIKSFGEIESELDMLRLKASMRIREFLLGKIKSLRALNTNVLMIQNSVLTKYRLLNHFLIEHHPEAAVEVRDNYIHVMRHYYQEHFSMYYEGLKGLEQPIGDKTDLIGNEEQAKMNIFGQSKPAVKDKRNMYNIGSRINVLRNEDDRALIIPLAEEAQKKIFFEELLRSYLLALVDNASSEYQFITRFFVSPKVRSKPAGIDMAKMIFAHIFDPPITAGKAFIKAYVETSFDALALLLCVLIAKSHKDDLDNQQLQSHHDAGSLPPLLGPFMEDVSKILLPRFREVMKLHTHSIKKLQSKSKNIKLEAHPHTSVRRYSELTVSLLKLSATVDLPEVEYAMNELRTQVHEFLQKAAANNEKYQQSLVSLINNYDLIVNIIQEHEFTDQEADVAFWRQLLADTVYEYAEEQLRTHFKYLKECVVKYEQLSDIHKIDPKHLNQVILQFNKDWQKQISNINTSIIQSFSNFRTGTEILHAVLGQLVIYYTRFHNLYDKYIATRKSSSSKSNNAGDASGNAGGNELTHIPVKVKNVMIEAKKYRSNF</sequence>
<dbReference type="GO" id="GO:0042147">
    <property type="term" value="P:retrograde transport, endosome to Golgi"/>
    <property type="evidence" value="ECO:0007669"/>
    <property type="project" value="TreeGrafter"/>
</dbReference>
<comment type="caution">
    <text evidence="9">The sequence shown here is derived from an EMBL/GenBank/DDBJ whole genome shotgun (WGS) entry which is preliminary data.</text>
</comment>
<evidence type="ECO:0000313" key="9">
    <source>
        <dbReference type="EMBL" id="KAJ1913735.1"/>
    </source>
</evidence>
<dbReference type="InterPro" id="IPR048319">
    <property type="entry name" value="Vps52_CC"/>
</dbReference>
<feature type="coiled-coil region" evidence="6">
    <location>
        <begin position="71"/>
        <end position="122"/>
    </location>
</feature>
<dbReference type="GO" id="GO:0019905">
    <property type="term" value="F:syntaxin binding"/>
    <property type="evidence" value="ECO:0007669"/>
    <property type="project" value="TreeGrafter"/>
</dbReference>
<evidence type="ECO:0000256" key="6">
    <source>
        <dbReference type="SAM" id="Coils"/>
    </source>
</evidence>
<accession>A0A9W7ZQD3</accession>
<dbReference type="InterPro" id="IPR007258">
    <property type="entry name" value="Vps52"/>
</dbReference>
<evidence type="ECO:0000256" key="2">
    <source>
        <dbReference type="ARBA" id="ARBA00008180"/>
    </source>
</evidence>
<dbReference type="GO" id="GO:0000938">
    <property type="term" value="C:GARP complex"/>
    <property type="evidence" value="ECO:0007669"/>
    <property type="project" value="TreeGrafter"/>
</dbReference>
<dbReference type="GO" id="GO:0032456">
    <property type="term" value="P:endocytic recycling"/>
    <property type="evidence" value="ECO:0007669"/>
    <property type="project" value="TreeGrafter"/>
</dbReference>
<dbReference type="PANTHER" id="PTHR14190:SF7">
    <property type="entry name" value="VACUOLAR PROTEIN SORTING-ASSOCIATED PROTEIN 52 HOMOLOG"/>
    <property type="match status" value="1"/>
</dbReference>
<dbReference type="GO" id="GO:0006896">
    <property type="term" value="P:Golgi to vacuole transport"/>
    <property type="evidence" value="ECO:0007669"/>
    <property type="project" value="TreeGrafter"/>
</dbReference>
<dbReference type="Proteomes" id="UP001150538">
    <property type="component" value="Unassembled WGS sequence"/>
</dbReference>
<protein>
    <submittedName>
        <fullName evidence="9">Vacuolar protein sorting-associated protein 52</fullName>
    </submittedName>
</protein>
<dbReference type="OrthoDB" id="19482at2759"/>
<feature type="domain" description="Vps52 coiled-coil" evidence="7">
    <location>
        <begin position="92"/>
        <end position="261"/>
    </location>
</feature>
<keyword evidence="5" id="KW-0333">Golgi apparatus</keyword>
<dbReference type="AlphaFoldDB" id="A0A9W7ZQD3"/>
<feature type="domain" description="Vps52 C-terminal" evidence="8">
    <location>
        <begin position="280"/>
        <end position="600"/>
    </location>
</feature>
<name>A0A9W7ZQD3_9FUNG</name>
<evidence type="ECO:0000256" key="5">
    <source>
        <dbReference type="ARBA" id="ARBA00023034"/>
    </source>
</evidence>
<keyword evidence="4" id="KW-0653">Protein transport</keyword>
<gene>
    <name evidence="9" type="primary">VPS52</name>
    <name evidence="9" type="ORF">H4219_005081</name>
</gene>
<evidence type="ECO:0000313" key="10">
    <source>
        <dbReference type="Proteomes" id="UP001150538"/>
    </source>
</evidence>
<keyword evidence="6" id="KW-0175">Coiled coil</keyword>
<proteinExistence type="inferred from homology"/>
<reference evidence="9" key="1">
    <citation type="submission" date="2022-07" db="EMBL/GenBank/DDBJ databases">
        <title>Phylogenomic reconstructions and comparative analyses of Kickxellomycotina fungi.</title>
        <authorList>
            <person name="Reynolds N.K."/>
            <person name="Stajich J.E."/>
            <person name="Barry K."/>
            <person name="Grigoriev I.V."/>
            <person name="Crous P."/>
            <person name="Smith M.E."/>
        </authorList>
    </citation>
    <scope>NUCLEOTIDE SEQUENCE</scope>
    <source>
        <strain evidence="9">NBRC 100468</strain>
    </source>
</reference>
<evidence type="ECO:0000259" key="8">
    <source>
        <dbReference type="Pfam" id="PF20655"/>
    </source>
</evidence>
<dbReference type="Pfam" id="PF20655">
    <property type="entry name" value="Vps52_C"/>
    <property type="match status" value="1"/>
</dbReference>
<comment type="similarity">
    <text evidence="2">Belongs to the VPS52 family.</text>
</comment>
<dbReference type="GO" id="GO:0015031">
    <property type="term" value="P:protein transport"/>
    <property type="evidence" value="ECO:0007669"/>
    <property type="project" value="UniProtKB-KW"/>
</dbReference>